<dbReference type="RefSeq" id="WP_008611245.1">
    <property type="nucleotide sequence ID" value="NZ_JH651379.1"/>
</dbReference>
<reference evidence="1 2" key="1">
    <citation type="submission" date="2012-02" db="EMBL/GenBank/DDBJ databases">
        <title>Improved High-Quality Draft genome of Joostella marina DSM 19592.</title>
        <authorList>
            <consortium name="US DOE Joint Genome Institute (JGI-PGF)"/>
            <person name="Lucas S."/>
            <person name="Copeland A."/>
            <person name="Lapidus A."/>
            <person name="Bruce D."/>
            <person name="Goodwin L."/>
            <person name="Pitluck S."/>
            <person name="Peters L."/>
            <person name="Chertkov O."/>
            <person name="Ovchinnikova G."/>
            <person name="Kyrpides N."/>
            <person name="Mavromatis K."/>
            <person name="Detter J.C."/>
            <person name="Han C."/>
            <person name="Land M."/>
            <person name="Hauser L."/>
            <person name="Markowitz V."/>
            <person name="Cheng J.-F."/>
            <person name="Hugenholtz P."/>
            <person name="Woyke T."/>
            <person name="Wu D."/>
            <person name="Tindall B."/>
            <person name="Brambilla E."/>
            <person name="Klenk H.-P."/>
            <person name="Eisen J.A."/>
        </authorList>
    </citation>
    <scope>NUCLEOTIDE SEQUENCE [LARGE SCALE GENOMIC DNA]</scope>
    <source>
        <strain evidence="1 2">DSM 19592</strain>
    </source>
</reference>
<evidence type="ECO:0000313" key="1">
    <source>
        <dbReference type="EMBL" id="EIJ38123.1"/>
    </source>
</evidence>
<name>I3C3D0_9FLAO</name>
<dbReference type="AlphaFoldDB" id="I3C3D0"/>
<sequence>MEVNDKDTFLNNEVWVLTFGAAFQRANIYNKTATQAQKKKF</sequence>
<gene>
    <name evidence="1" type="ORF">JoomaDRAFT_1104</name>
</gene>
<dbReference type="Proteomes" id="UP000004690">
    <property type="component" value="Unassembled WGS sequence"/>
</dbReference>
<protein>
    <submittedName>
        <fullName evidence="1">Uncharacterized protein</fullName>
    </submittedName>
</protein>
<organism evidence="1 2">
    <name type="scientific">Galbibacter orientalis DSM 19592</name>
    <dbReference type="NCBI Taxonomy" id="926559"/>
    <lineage>
        <taxon>Bacteria</taxon>
        <taxon>Pseudomonadati</taxon>
        <taxon>Bacteroidota</taxon>
        <taxon>Flavobacteriia</taxon>
        <taxon>Flavobacteriales</taxon>
        <taxon>Flavobacteriaceae</taxon>
        <taxon>Galbibacter</taxon>
    </lineage>
</organism>
<evidence type="ECO:0000313" key="2">
    <source>
        <dbReference type="Proteomes" id="UP000004690"/>
    </source>
</evidence>
<accession>I3C3D0</accession>
<keyword evidence="2" id="KW-1185">Reference proteome</keyword>
<dbReference type="HOGENOM" id="CLU_3271356_0_0_10"/>
<dbReference type="EMBL" id="JH651379">
    <property type="protein sequence ID" value="EIJ38123.1"/>
    <property type="molecule type" value="Genomic_DNA"/>
</dbReference>
<proteinExistence type="predicted"/>